<dbReference type="PANTHER" id="PTHR24067">
    <property type="entry name" value="UBIQUITIN-CONJUGATING ENZYME E2"/>
    <property type="match status" value="1"/>
</dbReference>
<protein>
    <submittedName>
        <fullName evidence="2">Putative signal peptidase I</fullName>
    </submittedName>
</protein>
<comment type="caution">
    <text evidence="2">The sequence shown here is derived from an EMBL/GenBank/DDBJ whole genome shotgun (WGS) entry which is preliminary data.</text>
</comment>
<name>A0A5J4W575_9EUKA</name>
<dbReference type="Pfam" id="PF00179">
    <property type="entry name" value="UQ_con"/>
    <property type="match status" value="1"/>
</dbReference>
<dbReference type="Proteomes" id="UP000324800">
    <property type="component" value="Unassembled WGS sequence"/>
</dbReference>
<sequence length="154" mass="17461">MTQAKAVARLTREYADLKVKPIPGIEVNVNESDFLKPWEILFAGPKGTPYEGGKFHLIVTPPVDYPFKRPTFSFSHKIYHTNVLPDGSLICTEAIDDAHWRPGMKIVDGINVILKLIEKPEPEHALDAAVGVEYDANRAQYEQKAREWTRLYAK</sequence>
<dbReference type="EMBL" id="SNRW01003328">
    <property type="protein sequence ID" value="KAA6390134.1"/>
    <property type="molecule type" value="Genomic_DNA"/>
</dbReference>
<dbReference type="SUPFAM" id="SSF54495">
    <property type="entry name" value="UBC-like"/>
    <property type="match status" value="1"/>
</dbReference>
<gene>
    <name evidence="2" type="ORF">EZS28_014337</name>
</gene>
<dbReference type="InterPro" id="IPR050113">
    <property type="entry name" value="Ub_conjugating_enzyme"/>
</dbReference>
<dbReference type="SMART" id="SM00212">
    <property type="entry name" value="UBCc"/>
    <property type="match status" value="1"/>
</dbReference>
<evidence type="ECO:0000313" key="2">
    <source>
        <dbReference type="EMBL" id="KAA6390134.1"/>
    </source>
</evidence>
<evidence type="ECO:0000259" key="1">
    <source>
        <dbReference type="PROSITE" id="PS50127"/>
    </source>
</evidence>
<proteinExistence type="predicted"/>
<evidence type="ECO:0000313" key="3">
    <source>
        <dbReference type="Proteomes" id="UP000324800"/>
    </source>
</evidence>
<accession>A0A5J4W575</accession>
<dbReference type="PROSITE" id="PS50127">
    <property type="entry name" value="UBC_2"/>
    <property type="match status" value="1"/>
</dbReference>
<feature type="domain" description="UBC core" evidence="1">
    <location>
        <begin position="5"/>
        <end position="154"/>
    </location>
</feature>
<dbReference type="AlphaFoldDB" id="A0A5J4W575"/>
<reference evidence="2 3" key="1">
    <citation type="submission" date="2019-03" db="EMBL/GenBank/DDBJ databases">
        <title>Single cell metagenomics reveals metabolic interactions within the superorganism composed of flagellate Streblomastix strix and complex community of Bacteroidetes bacteria on its surface.</title>
        <authorList>
            <person name="Treitli S.C."/>
            <person name="Kolisko M."/>
            <person name="Husnik F."/>
            <person name="Keeling P."/>
            <person name="Hampl V."/>
        </authorList>
    </citation>
    <scope>NUCLEOTIDE SEQUENCE [LARGE SCALE GENOMIC DNA]</scope>
    <source>
        <strain evidence="2">ST1C</strain>
    </source>
</reference>
<dbReference type="InterPro" id="IPR000608">
    <property type="entry name" value="UBC"/>
</dbReference>
<dbReference type="OrthoDB" id="9978460at2759"/>
<dbReference type="InterPro" id="IPR016135">
    <property type="entry name" value="UBQ-conjugating_enzyme/RWD"/>
</dbReference>
<dbReference type="Gene3D" id="3.10.110.10">
    <property type="entry name" value="Ubiquitin Conjugating Enzyme"/>
    <property type="match status" value="1"/>
</dbReference>
<organism evidence="2 3">
    <name type="scientific">Streblomastix strix</name>
    <dbReference type="NCBI Taxonomy" id="222440"/>
    <lineage>
        <taxon>Eukaryota</taxon>
        <taxon>Metamonada</taxon>
        <taxon>Preaxostyla</taxon>
        <taxon>Oxymonadida</taxon>
        <taxon>Streblomastigidae</taxon>
        <taxon>Streblomastix</taxon>
    </lineage>
</organism>